<evidence type="ECO:0000313" key="2">
    <source>
        <dbReference type="EMBL" id="QFY59810.1"/>
    </source>
</evidence>
<dbReference type="InterPro" id="IPR050179">
    <property type="entry name" value="Trans_hexapeptide_repeat"/>
</dbReference>
<dbReference type="SUPFAM" id="SSF51161">
    <property type="entry name" value="Trimeric LpxA-like enzymes"/>
    <property type="match status" value="1"/>
</dbReference>
<keyword evidence="3" id="KW-1185">Reference proteome</keyword>
<dbReference type="EMBL" id="CP043498">
    <property type="protein sequence ID" value="QFY59810.1"/>
    <property type="molecule type" value="Genomic_DNA"/>
</dbReference>
<dbReference type="PANTHER" id="PTHR43300">
    <property type="entry name" value="ACETYLTRANSFERASE"/>
    <property type="match status" value="1"/>
</dbReference>
<dbReference type="GO" id="GO:0016740">
    <property type="term" value="F:transferase activity"/>
    <property type="evidence" value="ECO:0007669"/>
    <property type="project" value="UniProtKB-KW"/>
</dbReference>
<name>A0A5Q0C759_9HYPH</name>
<comment type="similarity">
    <text evidence="1">Belongs to the transferase hexapeptide repeat family.</text>
</comment>
<evidence type="ECO:0000313" key="3">
    <source>
        <dbReference type="Proteomes" id="UP000326881"/>
    </source>
</evidence>
<accession>A0A5Q0C759</accession>
<evidence type="ECO:0000256" key="1">
    <source>
        <dbReference type="ARBA" id="ARBA00007274"/>
    </source>
</evidence>
<reference evidence="2 3" key="1">
    <citation type="submission" date="2019-08" db="EMBL/GenBank/DDBJ databases">
        <title>Prosopis cineraria nodule microbiome.</title>
        <authorList>
            <person name="Ali R."/>
            <person name="Chaluvadi S.R."/>
            <person name="Wang X."/>
        </authorList>
    </citation>
    <scope>NUCLEOTIDE SEQUENCE [LARGE SCALE GENOMIC DNA]</scope>
    <source>
        <strain evidence="2 3">BG7</strain>
    </source>
</reference>
<sequence>MKLTASDLNLMWEFRLLFKVNSGPPNPIGYGWLIADQHLSVKNEVVIEPYSGLYGGPYVPSTGGVHYCGLTSIGLLSYSYSPLPEPMKVGRYCSISSGLTFLDSYHPLDLVTTSIITFRSKSVLCRDFTNAEQVSKYGWDIHGNKPYPTLENDVWIGRDCTLQMGIRLGTGSVVAANSVVTKDVPPFAIVGGNPAKIIRYRFDEATIAKLLESEWWNYHPKNLCAIGFDDIPRFLDEVALLKDDPTAKLNLPILRITDKEMVATMP</sequence>
<dbReference type="Gene3D" id="2.160.10.10">
    <property type="entry name" value="Hexapeptide repeat proteins"/>
    <property type="match status" value="1"/>
</dbReference>
<dbReference type="OrthoDB" id="9815592at2"/>
<dbReference type="RefSeq" id="WP_153270129.1">
    <property type="nucleotide sequence ID" value="NZ_CP043498.1"/>
</dbReference>
<proteinExistence type="inferred from homology"/>
<protein>
    <submittedName>
        <fullName evidence="2">CatB-related O-acetyltransferase</fullName>
    </submittedName>
</protein>
<keyword evidence="2" id="KW-0808">Transferase</keyword>
<dbReference type="InterPro" id="IPR001451">
    <property type="entry name" value="Hexapep"/>
</dbReference>
<dbReference type="Pfam" id="PF14602">
    <property type="entry name" value="Hexapep_2"/>
    <property type="match status" value="1"/>
</dbReference>
<dbReference type="InterPro" id="IPR011004">
    <property type="entry name" value="Trimer_LpxA-like_sf"/>
</dbReference>
<dbReference type="CDD" id="cd03349">
    <property type="entry name" value="LbH_XAT"/>
    <property type="match status" value="1"/>
</dbReference>
<dbReference type="KEGG" id="rgr:FZ934_04805"/>
<organism evidence="2 3">
    <name type="scientific">Rhizobium grahamii</name>
    <dbReference type="NCBI Taxonomy" id="1120045"/>
    <lineage>
        <taxon>Bacteria</taxon>
        <taxon>Pseudomonadati</taxon>
        <taxon>Pseudomonadota</taxon>
        <taxon>Alphaproteobacteria</taxon>
        <taxon>Hyphomicrobiales</taxon>
        <taxon>Rhizobiaceae</taxon>
        <taxon>Rhizobium/Agrobacterium group</taxon>
        <taxon>Rhizobium</taxon>
    </lineage>
</organism>
<dbReference type="Proteomes" id="UP000326881">
    <property type="component" value="Chromosome"/>
</dbReference>
<dbReference type="AlphaFoldDB" id="A0A5Q0C759"/>
<gene>
    <name evidence="2" type="ORF">FZ934_04805</name>
</gene>
<dbReference type="PANTHER" id="PTHR43300:SF11">
    <property type="entry name" value="ACETYLTRANSFERASE RV3034C-RELATED"/>
    <property type="match status" value="1"/>
</dbReference>